<evidence type="ECO:0000313" key="12">
    <source>
        <dbReference type="EMBL" id="MBF0636096.1"/>
    </source>
</evidence>
<feature type="site" description="Cleavage (non-hydrolytic); by autocatalysis" evidence="11">
    <location>
        <begin position="181"/>
        <end position="182"/>
    </location>
</feature>
<evidence type="ECO:0000256" key="2">
    <source>
        <dbReference type="ARBA" id="ARBA00022516"/>
    </source>
</evidence>
<dbReference type="NCBIfam" id="NF003685">
    <property type="entry name" value="PRK05305.2-5"/>
    <property type="match status" value="1"/>
</dbReference>
<keyword evidence="5 11" id="KW-0472">Membrane</keyword>
<evidence type="ECO:0000256" key="9">
    <source>
        <dbReference type="ARBA" id="ARBA00023264"/>
    </source>
</evidence>
<accession>A0ABR9XPY3</accession>
<feature type="modified residue" description="Pyruvic acid (Ser); by autocatalysis" evidence="11">
    <location>
        <position position="182"/>
    </location>
</feature>
<keyword evidence="4 11" id="KW-0443">Lipid metabolism</keyword>
<evidence type="ECO:0000256" key="10">
    <source>
        <dbReference type="ARBA" id="ARBA00023317"/>
    </source>
</evidence>
<feature type="active site" description="Schiff-base intermediate with substrate; via pyruvic acid" evidence="11">
    <location>
        <position position="182"/>
    </location>
</feature>
<dbReference type="PANTHER" id="PTHR35809">
    <property type="entry name" value="ARCHAETIDYLSERINE DECARBOXYLASE PROENZYME-RELATED"/>
    <property type="match status" value="1"/>
</dbReference>
<comment type="subunit">
    <text evidence="11">Heterodimer of a large membrane-associated beta subunit and a small pyruvoyl-containing alpha subunit.</text>
</comment>
<feature type="chain" id="PRO_5044932198" description="Phosphatidylserine decarboxylase beta chain" evidence="11">
    <location>
        <begin position="1"/>
        <end position="181"/>
    </location>
</feature>
<evidence type="ECO:0000256" key="8">
    <source>
        <dbReference type="ARBA" id="ARBA00023239"/>
    </source>
</evidence>
<keyword evidence="10 11" id="KW-0670">Pyruvate</keyword>
<evidence type="ECO:0000256" key="5">
    <source>
        <dbReference type="ARBA" id="ARBA00023136"/>
    </source>
</evidence>
<name>A0ABR9XPY3_9CHLB</name>
<keyword evidence="9 11" id="KW-1208">Phospholipid metabolism</keyword>
<sequence>MFSPYGRSTLVKTSALCIAGLLLSLLLPVYATIPAAAASLLMLGFTLWFFRHPERHTPQQARGIIAPADGKILLIRPVTHPFTGDESSLISIFMSPFNVHVNRIPADGTVSRLSYHPGKFLMAFDHKSMTDNERMDIGISTADGNLLFSQVSGFLARRIVCSLDRGQNVRSGEPFGMIKFGSRLDIILPANTTIEVREGQKTRAGETVLGFFSPKKVC</sequence>
<dbReference type="NCBIfam" id="NF003678">
    <property type="entry name" value="PRK05305.1-2"/>
    <property type="match status" value="1"/>
</dbReference>
<gene>
    <name evidence="11" type="primary">psd</name>
    <name evidence="12" type="ORF">INT08_02720</name>
</gene>
<dbReference type="PANTHER" id="PTHR35809:SF1">
    <property type="entry name" value="ARCHAETIDYLSERINE DECARBOXYLASE PROENZYME-RELATED"/>
    <property type="match status" value="1"/>
</dbReference>
<comment type="PTM">
    <text evidence="11">Is synthesized initially as an inactive proenzyme. Formation of the active enzyme involves a self-maturation process in which the active site pyruvoyl group is generated from an internal serine residue via an autocatalytic post-translational modification. Two non-identical subunits are generated from the proenzyme in this reaction, and the pyruvate is formed at the N-terminus of the alpha chain, which is derived from the carboxyl end of the proenzyme. The post-translation cleavage follows an unusual pathway, termed non-hydrolytic serinolysis, in which the side chain hydroxyl group of the serine supplies its oxygen atom to form the C-terminus of the beta chain, while the remainder of the serine residue undergoes an oxidative deamination to produce ammonia and the pyruvoyl prosthetic group on the alpha chain.</text>
</comment>
<dbReference type="NCBIfam" id="NF003682">
    <property type="entry name" value="PRK05305.2-2"/>
    <property type="match status" value="1"/>
</dbReference>
<protein>
    <recommendedName>
        <fullName evidence="11">Phosphatidylserine decarboxylase proenzyme</fullName>
        <ecNumber evidence="11">4.1.1.65</ecNumber>
    </recommendedName>
    <component>
        <recommendedName>
            <fullName evidence="11">Phosphatidylserine decarboxylase alpha chain</fullName>
        </recommendedName>
    </component>
    <component>
        <recommendedName>
            <fullName evidence="11">Phosphatidylserine decarboxylase beta chain</fullName>
        </recommendedName>
    </component>
</protein>
<comment type="caution">
    <text evidence="12">The sequence shown here is derived from an EMBL/GenBank/DDBJ whole genome shotgun (WGS) entry which is preliminary data.</text>
</comment>
<keyword evidence="2 11" id="KW-0444">Lipid biosynthesis</keyword>
<reference evidence="12 13" key="1">
    <citation type="journal article" date="2020" name="Microorganisms">
        <title>Simultaneous Genome Sequencing of Prosthecochloris ethylica and Desulfuromonas acetoxidans within a Syntrophic Mixture Reveals Unique Pili and Protein Interactions.</title>
        <authorList>
            <person name="Kyndt J.A."/>
            <person name="Van Beeumen J.J."/>
            <person name="Meyer T.E."/>
        </authorList>
    </citation>
    <scope>NUCLEOTIDE SEQUENCE [LARGE SCALE GENOMIC DNA]</scope>
    <source>
        <strain evidence="12 13">N3</strain>
    </source>
</reference>
<evidence type="ECO:0000256" key="3">
    <source>
        <dbReference type="ARBA" id="ARBA00022793"/>
    </source>
</evidence>
<dbReference type="GO" id="GO:0004609">
    <property type="term" value="F:phosphatidylserine decarboxylase activity"/>
    <property type="evidence" value="ECO:0007669"/>
    <property type="project" value="UniProtKB-EC"/>
</dbReference>
<evidence type="ECO:0000256" key="11">
    <source>
        <dbReference type="HAMAP-Rule" id="MF_00664"/>
    </source>
</evidence>
<comment type="function">
    <text evidence="11">Catalyzes the formation of phosphatidylethanolamine (PtdEtn) from phosphatidylserine (PtdSer).</text>
</comment>
<dbReference type="HAMAP" id="MF_00664">
    <property type="entry name" value="PS_decarb_PSD_A"/>
    <property type="match status" value="1"/>
</dbReference>
<comment type="catalytic activity">
    <reaction evidence="11">
        <text>a 1,2-diacyl-sn-glycero-3-phospho-L-serine + H(+) = a 1,2-diacyl-sn-glycero-3-phosphoethanolamine + CO2</text>
        <dbReference type="Rhea" id="RHEA:20828"/>
        <dbReference type="ChEBI" id="CHEBI:15378"/>
        <dbReference type="ChEBI" id="CHEBI:16526"/>
        <dbReference type="ChEBI" id="CHEBI:57262"/>
        <dbReference type="ChEBI" id="CHEBI:64612"/>
        <dbReference type="EC" id="4.1.1.65"/>
    </reaction>
</comment>
<feature type="chain" id="PRO_5044932199" description="Phosphatidylserine decarboxylase alpha chain" evidence="11">
    <location>
        <begin position="182"/>
        <end position="218"/>
    </location>
</feature>
<evidence type="ECO:0000256" key="6">
    <source>
        <dbReference type="ARBA" id="ARBA00023145"/>
    </source>
</evidence>
<evidence type="ECO:0000256" key="7">
    <source>
        <dbReference type="ARBA" id="ARBA00023209"/>
    </source>
</evidence>
<evidence type="ECO:0000313" key="13">
    <source>
        <dbReference type="Proteomes" id="UP000619838"/>
    </source>
</evidence>
<evidence type="ECO:0000256" key="4">
    <source>
        <dbReference type="ARBA" id="ARBA00023098"/>
    </source>
</evidence>
<keyword evidence="3 11" id="KW-0210">Decarboxylase</keyword>
<keyword evidence="6 11" id="KW-0865">Zymogen</keyword>
<keyword evidence="1 11" id="KW-1003">Cell membrane</keyword>
<comment type="cofactor">
    <cofactor evidence="11">
        <name>pyruvate</name>
        <dbReference type="ChEBI" id="CHEBI:15361"/>
    </cofactor>
    <text evidence="11">Binds 1 pyruvoyl group covalently per subunit.</text>
</comment>
<keyword evidence="8 11" id="KW-0456">Lyase</keyword>
<comment type="similarity">
    <text evidence="11">Belongs to the phosphatidylserine decarboxylase family. PSD-A subfamily.</text>
</comment>
<dbReference type="InterPro" id="IPR033175">
    <property type="entry name" value="PSD-A"/>
</dbReference>
<dbReference type="Proteomes" id="UP000619838">
    <property type="component" value="Unassembled WGS sequence"/>
</dbReference>
<dbReference type="RefSeq" id="WP_114607521.1">
    <property type="nucleotide sequence ID" value="NZ_JABVZQ010000006.1"/>
</dbReference>
<keyword evidence="7 11" id="KW-0594">Phospholipid biosynthesis</keyword>
<keyword evidence="13" id="KW-1185">Reference proteome</keyword>
<dbReference type="Pfam" id="PF02666">
    <property type="entry name" value="PS_Dcarbxylase"/>
    <property type="match status" value="1"/>
</dbReference>
<dbReference type="EMBL" id="JADGII010000003">
    <property type="protein sequence ID" value="MBF0636096.1"/>
    <property type="molecule type" value="Genomic_DNA"/>
</dbReference>
<organism evidence="12 13">
    <name type="scientific">Prosthecochloris ethylica</name>
    <dbReference type="NCBI Taxonomy" id="2743976"/>
    <lineage>
        <taxon>Bacteria</taxon>
        <taxon>Pseudomonadati</taxon>
        <taxon>Chlorobiota</taxon>
        <taxon>Chlorobiia</taxon>
        <taxon>Chlorobiales</taxon>
        <taxon>Chlorobiaceae</taxon>
        <taxon>Prosthecochloris</taxon>
    </lineage>
</organism>
<comment type="subcellular location">
    <subcellularLocation>
        <location evidence="11">Cell membrane</location>
        <topology evidence="11">Peripheral membrane protein</topology>
    </subcellularLocation>
</comment>
<comment type="pathway">
    <text evidence="11">Phospholipid metabolism; phosphatidylethanolamine biosynthesis; phosphatidylethanolamine from CDP-diacylglycerol: step 2/2.</text>
</comment>
<proteinExistence type="inferred from homology"/>
<dbReference type="EC" id="4.1.1.65" evidence="11"/>
<evidence type="ECO:0000256" key="1">
    <source>
        <dbReference type="ARBA" id="ARBA00022475"/>
    </source>
</evidence>
<dbReference type="InterPro" id="IPR003817">
    <property type="entry name" value="PS_Dcarbxylase"/>
</dbReference>